<dbReference type="RefSeq" id="WP_228294441.1">
    <property type="nucleotide sequence ID" value="NZ_CP065054.1"/>
</dbReference>
<dbReference type="EMBL" id="LR134317">
    <property type="protein sequence ID" value="VEF05954.1"/>
    <property type="molecule type" value="Genomic_DNA"/>
</dbReference>
<name>A0A7Z8ZUZ1_STRSZ</name>
<dbReference type="Proteomes" id="UP000269903">
    <property type="component" value="Chromosome"/>
</dbReference>
<protein>
    <recommendedName>
        <fullName evidence="3">DUF3958 domain-containing protein</fullName>
    </recommendedName>
</protein>
<dbReference type="GeneID" id="83705067"/>
<dbReference type="AlphaFoldDB" id="A0A7Z8ZUZ1"/>
<gene>
    <name evidence="1" type="ORF">NCTC6180_00593</name>
</gene>
<evidence type="ECO:0008006" key="3">
    <source>
        <dbReference type="Google" id="ProtNLM"/>
    </source>
</evidence>
<accession>A0A7Z8ZUZ1</accession>
<organism evidence="1 2">
    <name type="scientific">Streptococcus equi subsp. zooepidemicus</name>
    <dbReference type="NCBI Taxonomy" id="40041"/>
    <lineage>
        <taxon>Bacteria</taxon>
        <taxon>Bacillati</taxon>
        <taxon>Bacillota</taxon>
        <taxon>Bacilli</taxon>
        <taxon>Lactobacillales</taxon>
        <taxon>Streptococcaceae</taxon>
        <taxon>Streptococcus</taxon>
    </lineage>
</organism>
<sequence length="116" mass="13895">MTQNELMYQKERLDKRLETIAQELKRNEQRFEDYEELSNLAAQLLTEAATTFRSSPDSHLFEGALEEGRYLERKTQVSLEQSHEELLGEQRRLYQEEEALTRKLKLVKEKERANEY</sequence>
<reference evidence="1 2" key="1">
    <citation type="submission" date="2018-12" db="EMBL/GenBank/DDBJ databases">
        <authorList>
            <consortium name="Pathogen Informatics"/>
        </authorList>
    </citation>
    <scope>NUCLEOTIDE SEQUENCE [LARGE SCALE GENOMIC DNA]</scope>
    <source>
        <strain evidence="1 2">NCTC6180</strain>
    </source>
</reference>
<evidence type="ECO:0000313" key="1">
    <source>
        <dbReference type="EMBL" id="VEF05954.1"/>
    </source>
</evidence>
<proteinExistence type="predicted"/>
<evidence type="ECO:0000313" key="2">
    <source>
        <dbReference type="Proteomes" id="UP000269903"/>
    </source>
</evidence>